<evidence type="ECO:0000313" key="4">
    <source>
        <dbReference type="Proteomes" id="UP001430306"/>
    </source>
</evidence>
<dbReference type="NCBIfam" id="TIGR01409">
    <property type="entry name" value="TAT_signal_seq"/>
    <property type="match status" value="1"/>
</dbReference>
<gene>
    <name evidence="3" type="ORF">LOC71_13595</name>
</gene>
<dbReference type="SUPFAM" id="SSF51735">
    <property type="entry name" value="NAD(P)-binding Rossmann-fold domains"/>
    <property type="match status" value="1"/>
</dbReference>
<dbReference type="Pfam" id="PF01408">
    <property type="entry name" value="GFO_IDH_MocA"/>
    <property type="match status" value="1"/>
</dbReference>
<evidence type="ECO:0000313" key="3">
    <source>
        <dbReference type="EMBL" id="MCC9643314.1"/>
    </source>
</evidence>
<organism evidence="3 4">
    <name type="scientific">Rhodopirellula halodulae</name>
    <dbReference type="NCBI Taxonomy" id="2894198"/>
    <lineage>
        <taxon>Bacteria</taxon>
        <taxon>Pseudomonadati</taxon>
        <taxon>Planctomycetota</taxon>
        <taxon>Planctomycetia</taxon>
        <taxon>Pirellulales</taxon>
        <taxon>Pirellulaceae</taxon>
        <taxon>Rhodopirellula</taxon>
    </lineage>
</organism>
<dbReference type="Proteomes" id="UP001430306">
    <property type="component" value="Unassembled WGS sequence"/>
</dbReference>
<name>A0ABS8NIT6_9BACT</name>
<accession>A0ABS8NIT6</accession>
<dbReference type="PANTHER" id="PTHR43818">
    <property type="entry name" value="BCDNA.GH03377"/>
    <property type="match status" value="1"/>
</dbReference>
<protein>
    <submittedName>
        <fullName evidence="3">Gfo/Idh/MocA family oxidoreductase</fullName>
    </submittedName>
</protein>
<dbReference type="RefSeq" id="WP_230274264.1">
    <property type="nucleotide sequence ID" value="NZ_JAJKFW010000024.1"/>
</dbReference>
<feature type="domain" description="Gfo/Idh/MocA-like oxidoreductase N-terminal" evidence="1">
    <location>
        <begin position="49"/>
        <end position="166"/>
    </location>
</feature>
<reference evidence="3" key="1">
    <citation type="submission" date="2021-11" db="EMBL/GenBank/DDBJ databases">
        <title>Genome sequence.</title>
        <authorList>
            <person name="Sun Q."/>
        </authorList>
    </citation>
    <scope>NUCLEOTIDE SEQUENCE</scope>
    <source>
        <strain evidence="3">JC740</strain>
    </source>
</reference>
<dbReference type="EMBL" id="JAJKFW010000024">
    <property type="protein sequence ID" value="MCC9643314.1"/>
    <property type="molecule type" value="Genomic_DNA"/>
</dbReference>
<sequence length="461" mass="51449">MVLKIESPSSACSRRGFLKTAGVVSAVTLTPWSTPARQALAKSPNERKRFALIGVGGNGTRTSPVGKQFADLVALCDVDQRHLDRGNGLLCEGKADLTSDYRDIISRDDIDFVQISTPDHWHAKILIEAMLAGKDAYCEKPLTLTIDEGKLVRKIQQQTGRVVQVGTQQRSSFDKFNRALAIISEGRIGKLKRLVVGIDAGGWSPEIALADVPKELDWDRWLGPTPEMAYRYQKDARRDDKNYTNGHTHFRWWYEHSGGKLTDWGAHHVDIAMLGIAAAGQNNDPVSVDGTAEHDVEFRDGMPLQDNRYNTARAFDLNVAFADGDVVMNIRHDVDNGILFEGEHGRIFVNRGRLVGKPVEDLENDPLPEDAVAKIYRGMPMEGNDRPAHWANFMHAIENRSQPISDVHSHMKMLNVCHLAGICCRLGRKIQWDQASESVIGDELAASMMKRDYRAGYEIQL</sequence>
<dbReference type="InterPro" id="IPR000683">
    <property type="entry name" value="Gfo/Idh/MocA-like_OxRdtase_N"/>
</dbReference>
<dbReference type="PANTHER" id="PTHR43818:SF5">
    <property type="entry name" value="OXIDOREDUCTASE FAMILY PROTEIN"/>
    <property type="match status" value="1"/>
</dbReference>
<proteinExistence type="predicted"/>
<keyword evidence="4" id="KW-1185">Reference proteome</keyword>
<dbReference type="Gene3D" id="3.30.360.10">
    <property type="entry name" value="Dihydrodipicolinate Reductase, domain 2"/>
    <property type="match status" value="1"/>
</dbReference>
<feature type="domain" description="Gfo/Idh/MocA-like oxidoreductase bacterial type C-terminal" evidence="2">
    <location>
        <begin position="207"/>
        <end position="458"/>
    </location>
</feature>
<comment type="caution">
    <text evidence="3">The sequence shown here is derived from an EMBL/GenBank/DDBJ whole genome shotgun (WGS) entry which is preliminary data.</text>
</comment>
<evidence type="ECO:0000259" key="1">
    <source>
        <dbReference type="Pfam" id="PF01408"/>
    </source>
</evidence>
<dbReference type="InterPro" id="IPR036291">
    <property type="entry name" value="NAD(P)-bd_dom_sf"/>
</dbReference>
<dbReference type="Gene3D" id="3.40.50.720">
    <property type="entry name" value="NAD(P)-binding Rossmann-like Domain"/>
    <property type="match status" value="1"/>
</dbReference>
<evidence type="ECO:0000259" key="2">
    <source>
        <dbReference type="Pfam" id="PF19051"/>
    </source>
</evidence>
<dbReference type="InterPro" id="IPR043906">
    <property type="entry name" value="Gfo/Idh/MocA_OxRdtase_bact_C"/>
</dbReference>
<dbReference type="Pfam" id="PF19051">
    <property type="entry name" value="GFO_IDH_MocA_C2"/>
    <property type="match status" value="1"/>
</dbReference>
<dbReference type="InterPro" id="IPR019546">
    <property type="entry name" value="TAT_signal_bac_arc"/>
</dbReference>
<dbReference type="InterPro" id="IPR006311">
    <property type="entry name" value="TAT_signal"/>
</dbReference>
<dbReference type="PROSITE" id="PS51318">
    <property type="entry name" value="TAT"/>
    <property type="match status" value="1"/>
</dbReference>
<dbReference type="InterPro" id="IPR050463">
    <property type="entry name" value="Gfo/Idh/MocA_oxidrdct_glycsds"/>
</dbReference>
<dbReference type="SUPFAM" id="SSF55347">
    <property type="entry name" value="Glyceraldehyde-3-phosphate dehydrogenase-like, C-terminal domain"/>
    <property type="match status" value="1"/>
</dbReference>